<dbReference type="EMBL" id="NMPZ01000039">
    <property type="protein sequence ID" value="OXL42603.1"/>
    <property type="molecule type" value="Genomic_DNA"/>
</dbReference>
<gene>
    <name evidence="3" type="ORF">CFT61_15500</name>
    <name evidence="2" type="ORF">F7D25_02440</name>
</gene>
<evidence type="ECO:0000313" key="4">
    <source>
        <dbReference type="Proteomes" id="UP000215155"/>
    </source>
</evidence>
<evidence type="ECO:0000313" key="2">
    <source>
        <dbReference type="EMBL" id="MQP13290.1"/>
    </source>
</evidence>
<name>A0A229I1A4_9BACT</name>
<dbReference type="AlphaFoldDB" id="A0A229I1A4"/>
<dbReference type="OrthoDB" id="1065092at2"/>
<proteinExistence type="predicted"/>
<sequence>MKKILDMKKMGALALGLMAFAPAAMAQDEVETSIGADIVSQYYWRGQDLGAVSLQPTLGIGYKGLSLTAWGSVGLSQPEDTKEFDLTLAYETGGFHIGVTDYWFNSPNEKYFAYKAHETSHVFEANVGYDFGPLALNWYTNFAGNDGVNKDGDRAYSSYLEATAPFKLGGCDWEASIGAVPFATTFYGDANGFAVTHVGVKATKDIKITDSFSVPVFAQVAANPSTEKAYLVVGFTLQP</sequence>
<protein>
    <recommendedName>
        <fullName evidence="6">Porin</fullName>
    </recommendedName>
</protein>
<dbReference type="Proteomes" id="UP000477980">
    <property type="component" value="Unassembled WGS sequence"/>
</dbReference>
<evidence type="ECO:0000313" key="5">
    <source>
        <dbReference type="Proteomes" id="UP000477980"/>
    </source>
</evidence>
<dbReference type="RefSeq" id="WP_089545312.1">
    <property type="nucleotide sequence ID" value="NZ_DAWDMP010000007.1"/>
</dbReference>
<reference evidence="2 5" key="2">
    <citation type="submission" date="2019-09" db="EMBL/GenBank/DDBJ databases">
        <title>Distinct polysaccharide growth profiles of human intestinal Prevotella copri isolates.</title>
        <authorList>
            <person name="Fehlner-Peach H."/>
            <person name="Magnabosco C."/>
            <person name="Raghavan V."/>
            <person name="Scher J.U."/>
            <person name="Tett A."/>
            <person name="Cox L.M."/>
            <person name="Gottsegen C."/>
            <person name="Watters A."/>
            <person name="Wiltshire- Gordon J.D."/>
            <person name="Segata N."/>
            <person name="Bonneau R."/>
            <person name="Littman D.R."/>
        </authorList>
    </citation>
    <scope>NUCLEOTIDE SEQUENCE [LARGE SCALE GENOMIC DNA]</scope>
    <source>
        <strain evidence="2">IAA917</strain>
        <strain evidence="5">iAA917</strain>
    </source>
</reference>
<evidence type="ECO:0008006" key="6">
    <source>
        <dbReference type="Google" id="ProtNLM"/>
    </source>
</evidence>
<evidence type="ECO:0000313" key="3">
    <source>
        <dbReference type="EMBL" id="OXL42603.1"/>
    </source>
</evidence>
<feature type="chain" id="PRO_5041532424" description="Porin" evidence="1">
    <location>
        <begin position="27"/>
        <end position="239"/>
    </location>
</feature>
<evidence type="ECO:0000256" key="1">
    <source>
        <dbReference type="SAM" id="SignalP"/>
    </source>
</evidence>
<comment type="caution">
    <text evidence="2">The sequence shown here is derived from an EMBL/GenBank/DDBJ whole genome shotgun (WGS) entry which is preliminary data.</text>
</comment>
<accession>A0A229I1A4</accession>
<reference evidence="3 4" key="1">
    <citation type="submission" date="2017-07" db="EMBL/GenBank/DDBJ databases">
        <title>Draft genome sequence of Prevotella copri isolated from the gut of healthy adult Indian.</title>
        <authorList>
            <person name="Das B."/>
            <person name="Bag S."/>
            <person name="Ghosh T.S."/>
        </authorList>
    </citation>
    <scope>NUCLEOTIDE SEQUENCE [LARGE SCALE GENOMIC DNA]</scope>
    <source>
        <strain evidence="3 4">Indica</strain>
    </source>
</reference>
<organism evidence="2 5">
    <name type="scientific">Segatella copri</name>
    <dbReference type="NCBI Taxonomy" id="165179"/>
    <lineage>
        <taxon>Bacteria</taxon>
        <taxon>Pseudomonadati</taxon>
        <taxon>Bacteroidota</taxon>
        <taxon>Bacteroidia</taxon>
        <taxon>Bacteroidales</taxon>
        <taxon>Prevotellaceae</taxon>
        <taxon>Segatella</taxon>
    </lineage>
</organism>
<keyword evidence="1" id="KW-0732">Signal</keyword>
<dbReference type="EMBL" id="VZAH01000021">
    <property type="protein sequence ID" value="MQP13290.1"/>
    <property type="molecule type" value="Genomic_DNA"/>
</dbReference>
<dbReference type="Proteomes" id="UP000215155">
    <property type="component" value="Unassembled WGS sequence"/>
</dbReference>
<feature type="signal peptide" evidence="1">
    <location>
        <begin position="1"/>
        <end position="26"/>
    </location>
</feature>